<feature type="transmembrane region" description="Helical" evidence="6">
    <location>
        <begin position="279"/>
        <end position="297"/>
    </location>
</feature>
<evidence type="ECO:0000256" key="4">
    <source>
        <dbReference type="ARBA" id="ARBA00022989"/>
    </source>
</evidence>
<evidence type="ECO:0000256" key="3">
    <source>
        <dbReference type="ARBA" id="ARBA00022692"/>
    </source>
</evidence>
<dbReference type="PANTHER" id="PTHR42723:SF1">
    <property type="entry name" value="CHLOROPHYLL SYNTHASE, CHLOROPLASTIC"/>
    <property type="match status" value="1"/>
</dbReference>
<evidence type="ECO:0000256" key="5">
    <source>
        <dbReference type="ARBA" id="ARBA00023136"/>
    </source>
</evidence>
<feature type="transmembrane region" description="Helical" evidence="6">
    <location>
        <begin position="113"/>
        <end position="130"/>
    </location>
</feature>
<comment type="cofactor">
    <cofactor evidence="1">
        <name>Mg(2+)</name>
        <dbReference type="ChEBI" id="CHEBI:18420"/>
    </cofactor>
</comment>
<dbReference type="AlphaFoldDB" id="A0A9P5L3B9"/>
<protein>
    <submittedName>
        <fullName evidence="7">Uncharacterized protein</fullName>
    </submittedName>
</protein>
<feature type="transmembrane region" description="Helical" evidence="6">
    <location>
        <begin position="248"/>
        <end position="267"/>
    </location>
</feature>
<dbReference type="GO" id="GO:0016020">
    <property type="term" value="C:membrane"/>
    <property type="evidence" value="ECO:0007669"/>
    <property type="project" value="UniProtKB-SubCell"/>
</dbReference>
<dbReference type="Pfam" id="PF01040">
    <property type="entry name" value="UbiA"/>
    <property type="match status" value="1"/>
</dbReference>
<evidence type="ECO:0000313" key="7">
    <source>
        <dbReference type="EMBL" id="KAF7524206.1"/>
    </source>
</evidence>
<feature type="transmembrane region" description="Helical" evidence="6">
    <location>
        <begin position="90"/>
        <end position="107"/>
    </location>
</feature>
<dbReference type="EMBL" id="JAAOZQ010000038">
    <property type="protein sequence ID" value="KAF7524206.1"/>
    <property type="molecule type" value="Genomic_DNA"/>
</dbReference>
<name>A0A9P5L3B9_PENCR</name>
<evidence type="ECO:0000256" key="1">
    <source>
        <dbReference type="ARBA" id="ARBA00001946"/>
    </source>
</evidence>
<dbReference type="PANTHER" id="PTHR42723">
    <property type="entry name" value="CHLOROPHYLL SYNTHASE"/>
    <property type="match status" value="1"/>
</dbReference>
<dbReference type="InterPro" id="IPR044878">
    <property type="entry name" value="UbiA_sf"/>
</dbReference>
<keyword evidence="3 6" id="KW-0812">Transmembrane</keyword>
<gene>
    <name evidence="7" type="ORF">PCG10_005898</name>
</gene>
<dbReference type="Gene3D" id="1.10.357.140">
    <property type="entry name" value="UbiA prenyltransferase"/>
    <property type="match status" value="1"/>
</dbReference>
<evidence type="ECO:0000256" key="6">
    <source>
        <dbReference type="SAM" id="Phobius"/>
    </source>
</evidence>
<keyword evidence="8" id="KW-1185">Reference proteome</keyword>
<reference evidence="7" key="1">
    <citation type="submission" date="2020-02" db="EMBL/GenBank/DDBJ databases">
        <authorList>
            <person name="Lichtner F.J."/>
        </authorList>
    </citation>
    <scope>NUCLEOTIDE SEQUENCE</scope>
    <source>
        <strain evidence="7">G10</strain>
    </source>
</reference>
<sequence length="311" mass="35005">MVDEVQLTIALLRSNWTAHCGNSVACLLTRFFNASLAPKHLRGLLPGMTIITFAFSYSFDISNQAFSVEEDSINKPDRPIVSGRLDIKGAYVRWFLSWILFPALIYLMVDSSAATILILWELWVLVFYIWPKVDHWIARNVFTALGAVLQLSLLDAFLTEALPDYQVDTSLTCLLFSWLVMTIHVQEFHDMEGDRATGRRTLPLLLGSRGQLVLRATTATIIAGTAVANLLRASMYPGRNIHSMPADMIGLAGCHLASMMVVAIRLITMRWKEADKVTYKYCYTLATYIMLLFHASIEKLPIEENTGSYRS</sequence>
<comment type="subcellular location">
    <subcellularLocation>
        <location evidence="2">Membrane</location>
        <topology evidence="2">Multi-pass membrane protein</topology>
    </subcellularLocation>
</comment>
<proteinExistence type="predicted"/>
<accession>A0A9P5L3B9</accession>
<dbReference type="InterPro" id="IPR050475">
    <property type="entry name" value="Prenyltransferase_related"/>
</dbReference>
<organism evidence="7 8">
    <name type="scientific">Penicillium crustosum</name>
    <name type="common">Blue mold fungus</name>
    <dbReference type="NCBI Taxonomy" id="36656"/>
    <lineage>
        <taxon>Eukaryota</taxon>
        <taxon>Fungi</taxon>
        <taxon>Dikarya</taxon>
        <taxon>Ascomycota</taxon>
        <taxon>Pezizomycotina</taxon>
        <taxon>Eurotiomycetes</taxon>
        <taxon>Eurotiomycetidae</taxon>
        <taxon>Eurotiales</taxon>
        <taxon>Aspergillaceae</taxon>
        <taxon>Penicillium</taxon>
    </lineage>
</organism>
<evidence type="ECO:0000313" key="8">
    <source>
        <dbReference type="Proteomes" id="UP000701341"/>
    </source>
</evidence>
<keyword evidence="5 6" id="KW-0472">Membrane</keyword>
<feature type="transmembrane region" description="Helical" evidence="6">
    <location>
        <begin position="206"/>
        <end position="228"/>
    </location>
</feature>
<dbReference type="CDD" id="cd13965">
    <property type="entry name" value="PT_UbiA_3"/>
    <property type="match status" value="1"/>
</dbReference>
<evidence type="ECO:0000256" key="2">
    <source>
        <dbReference type="ARBA" id="ARBA00004141"/>
    </source>
</evidence>
<comment type="caution">
    <text evidence="7">The sequence shown here is derived from an EMBL/GenBank/DDBJ whole genome shotgun (WGS) entry which is preliminary data.</text>
</comment>
<dbReference type="Proteomes" id="UP000701341">
    <property type="component" value="Unassembled WGS sequence"/>
</dbReference>
<keyword evidence="4 6" id="KW-1133">Transmembrane helix</keyword>
<dbReference type="GO" id="GO:0016765">
    <property type="term" value="F:transferase activity, transferring alkyl or aryl (other than methyl) groups"/>
    <property type="evidence" value="ECO:0007669"/>
    <property type="project" value="InterPro"/>
</dbReference>
<dbReference type="InterPro" id="IPR000537">
    <property type="entry name" value="UbiA_prenyltransferase"/>
</dbReference>